<dbReference type="SMART" id="SM00342">
    <property type="entry name" value="HTH_ARAC"/>
    <property type="match status" value="1"/>
</dbReference>
<evidence type="ECO:0000256" key="4">
    <source>
        <dbReference type="SAM" id="MobiDB-lite"/>
    </source>
</evidence>
<feature type="region of interest" description="Disordered" evidence="4">
    <location>
        <begin position="323"/>
        <end position="351"/>
    </location>
</feature>
<dbReference type="PROSITE" id="PS01124">
    <property type="entry name" value="HTH_ARAC_FAMILY_2"/>
    <property type="match status" value="1"/>
</dbReference>
<dbReference type="PANTHER" id="PTHR43130">
    <property type="entry name" value="ARAC-FAMILY TRANSCRIPTIONAL REGULATOR"/>
    <property type="match status" value="1"/>
</dbReference>
<dbReference type="CDD" id="cd03136">
    <property type="entry name" value="GATase1_AraC_ArgR_like"/>
    <property type="match status" value="1"/>
</dbReference>
<dbReference type="SUPFAM" id="SSF46689">
    <property type="entry name" value="Homeodomain-like"/>
    <property type="match status" value="2"/>
</dbReference>
<sequence length="351" mass="39245">MVVFEVQHHNAQEKVSAKPLHFGFLLLPNFSLIAFSSAIEPLRMANWVTEQELYECTVISADGEAVASSSGVSTQADCSLEAIPELDAIFVCGASPVARTGNETVIAWLRKHQHGNMAMGGIGTGSYVLACAGLLDGYKATIHWWDLVSLREEFPQTRVTSNLFEIDGQRYTCSGGTAAMDMMLFLIGKHHSLELASTISEQFVCERIRPGEDPQRIPLKVRIGTSHTKLIEAVTLMEANIEEPLSTDDLAYHVGLSRRHLERLFRKHLQSVPSKYYLQLRLERARQLLQQTDKPIAQVGSMCGFATASHFSTTYRNHFGITPRQERVKQQERNLQPPTGTLFGSHEQHQR</sequence>
<accession>A0A4P9VPX0</accession>
<dbReference type="InterPro" id="IPR018062">
    <property type="entry name" value="HTH_AraC-typ_CS"/>
</dbReference>
<gene>
    <name evidence="6" type="ORF">B9G39_14615</name>
</gene>
<dbReference type="InterPro" id="IPR002818">
    <property type="entry name" value="DJ-1/PfpI"/>
</dbReference>
<keyword evidence="7" id="KW-1185">Reference proteome</keyword>
<organism evidence="6 7">
    <name type="scientific">Zooshikella ganghwensis</name>
    <dbReference type="NCBI Taxonomy" id="202772"/>
    <lineage>
        <taxon>Bacteria</taxon>
        <taxon>Pseudomonadati</taxon>
        <taxon>Pseudomonadota</taxon>
        <taxon>Gammaproteobacteria</taxon>
        <taxon>Oceanospirillales</taxon>
        <taxon>Zooshikellaceae</taxon>
        <taxon>Zooshikella</taxon>
    </lineage>
</organism>
<dbReference type="Pfam" id="PF12833">
    <property type="entry name" value="HTH_18"/>
    <property type="match status" value="1"/>
</dbReference>
<dbReference type="InterPro" id="IPR018060">
    <property type="entry name" value="HTH_AraC"/>
</dbReference>
<dbReference type="InterPro" id="IPR020449">
    <property type="entry name" value="Tscrpt_reg_AraC-type_HTH"/>
</dbReference>
<dbReference type="SUPFAM" id="SSF52317">
    <property type="entry name" value="Class I glutamine amidotransferase-like"/>
    <property type="match status" value="1"/>
</dbReference>
<dbReference type="EMBL" id="NDXW01000001">
    <property type="protein sequence ID" value="RDH44567.1"/>
    <property type="molecule type" value="Genomic_DNA"/>
</dbReference>
<reference evidence="6 7" key="1">
    <citation type="submission" date="2017-04" db="EMBL/GenBank/DDBJ databases">
        <title>Draft genome sequence of Zooshikella ganghwensis VG4 isolated from Red Sea sediments.</title>
        <authorList>
            <person name="Rehman Z."/>
            <person name="Alam I."/>
            <person name="Kamau A."/>
            <person name="Bajic V."/>
            <person name="Leiknes T."/>
        </authorList>
    </citation>
    <scope>NUCLEOTIDE SEQUENCE [LARGE SCALE GENOMIC DNA]</scope>
    <source>
        <strain evidence="6 7">VG4</strain>
    </source>
</reference>
<dbReference type="InterPro" id="IPR009057">
    <property type="entry name" value="Homeodomain-like_sf"/>
</dbReference>
<evidence type="ECO:0000313" key="7">
    <source>
        <dbReference type="Proteomes" id="UP000257039"/>
    </source>
</evidence>
<keyword evidence="2" id="KW-0238">DNA-binding</keyword>
<comment type="caution">
    <text evidence="6">The sequence shown here is derived from an EMBL/GenBank/DDBJ whole genome shotgun (WGS) entry which is preliminary data.</text>
</comment>
<dbReference type="PRINTS" id="PR00032">
    <property type="entry name" value="HTHARAC"/>
</dbReference>
<dbReference type="Gene3D" id="1.10.10.60">
    <property type="entry name" value="Homeodomain-like"/>
    <property type="match status" value="1"/>
</dbReference>
<evidence type="ECO:0000313" key="6">
    <source>
        <dbReference type="EMBL" id="RDH44567.1"/>
    </source>
</evidence>
<dbReference type="AlphaFoldDB" id="A0A4P9VPX0"/>
<evidence type="ECO:0000256" key="3">
    <source>
        <dbReference type="ARBA" id="ARBA00023163"/>
    </source>
</evidence>
<evidence type="ECO:0000259" key="5">
    <source>
        <dbReference type="PROSITE" id="PS01124"/>
    </source>
</evidence>
<dbReference type="PANTHER" id="PTHR43130:SF3">
    <property type="entry name" value="HTH-TYPE TRANSCRIPTIONAL REGULATOR RV1931C"/>
    <property type="match status" value="1"/>
</dbReference>
<dbReference type="RefSeq" id="WP_038290566.1">
    <property type="nucleotide sequence ID" value="NZ_JAEVHG010000008.1"/>
</dbReference>
<proteinExistence type="predicted"/>
<dbReference type="FunFam" id="1.10.10.60:FF:000090">
    <property type="entry name" value="Transcriptional regulator ArgR, AraC family"/>
    <property type="match status" value="1"/>
</dbReference>
<dbReference type="Pfam" id="PF01965">
    <property type="entry name" value="DJ-1_PfpI"/>
    <property type="match status" value="1"/>
</dbReference>
<evidence type="ECO:0000256" key="2">
    <source>
        <dbReference type="ARBA" id="ARBA00023125"/>
    </source>
</evidence>
<name>A0A4P9VPX0_9GAMM</name>
<dbReference type="Proteomes" id="UP000257039">
    <property type="component" value="Unassembled WGS sequence"/>
</dbReference>
<dbReference type="GO" id="GO:0043565">
    <property type="term" value="F:sequence-specific DNA binding"/>
    <property type="evidence" value="ECO:0007669"/>
    <property type="project" value="InterPro"/>
</dbReference>
<dbReference type="InterPro" id="IPR052158">
    <property type="entry name" value="INH-QAR"/>
</dbReference>
<dbReference type="InterPro" id="IPR029062">
    <property type="entry name" value="Class_I_gatase-like"/>
</dbReference>
<feature type="domain" description="HTH araC/xylS-type" evidence="5">
    <location>
        <begin position="231"/>
        <end position="329"/>
    </location>
</feature>
<dbReference type="GO" id="GO:0003700">
    <property type="term" value="F:DNA-binding transcription factor activity"/>
    <property type="evidence" value="ECO:0007669"/>
    <property type="project" value="InterPro"/>
</dbReference>
<dbReference type="PROSITE" id="PS00041">
    <property type="entry name" value="HTH_ARAC_FAMILY_1"/>
    <property type="match status" value="1"/>
</dbReference>
<dbReference type="Gene3D" id="3.40.50.880">
    <property type="match status" value="1"/>
</dbReference>
<protein>
    <submittedName>
        <fullName evidence="6">GlxA family transcriptional regulator</fullName>
    </submittedName>
</protein>
<keyword evidence="3" id="KW-0804">Transcription</keyword>
<keyword evidence="1" id="KW-0805">Transcription regulation</keyword>
<evidence type="ECO:0000256" key="1">
    <source>
        <dbReference type="ARBA" id="ARBA00023015"/>
    </source>
</evidence>